<feature type="region of interest" description="Disordered" evidence="1">
    <location>
        <begin position="308"/>
        <end position="340"/>
    </location>
</feature>
<gene>
    <name evidence="2" type="ORF">PV327_006172</name>
</gene>
<sequence length="368" mass="41382">MNQYCGSRAGSVVYEYKNFVYHADSKYPGRRFVCLWKTAKIQCRTSALVDKGVVYVSHEHNHGENFSAIVKKRAIDALKNTARKDLLPTPHTIINEVFKEHQDAELLISPHCAWQHIINARKQLMPKISESLCQLPAIIRDFPVELSECCHGFFVTDEPKIWNRFHDERIIGSDWDFSYGGDARPNVPTSAQLLVVQIKKRNKPPGKVSPPYRSTDVAYILSGDDVVNTLRTSRKNICEAVAAVEDAMVEVLLVHGTADLQQKCEGYLRYLRQYYWAQIPHIVLVAGHASRTNNIRRGAGHYRKVGAAVATDDQSRNANGPVPAPPPEPEGAMDPGFPRGFVFREMYNGGISESDIPSTKSRHQEKAM</sequence>
<organism evidence="2 3">
    <name type="scientific">Microctonus hyperodae</name>
    <name type="common">Parasitoid wasp</name>
    <dbReference type="NCBI Taxonomy" id="165561"/>
    <lineage>
        <taxon>Eukaryota</taxon>
        <taxon>Metazoa</taxon>
        <taxon>Ecdysozoa</taxon>
        <taxon>Arthropoda</taxon>
        <taxon>Hexapoda</taxon>
        <taxon>Insecta</taxon>
        <taxon>Pterygota</taxon>
        <taxon>Neoptera</taxon>
        <taxon>Endopterygota</taxon>
        <taxon>Hymenoptera</taxon>
        <taxon>Apocrita</taxon>
        <taxon>Ichneumonoidea</taxon>
        <taxon>Braconidae</taxon>
        <taxon>Euphorinae</taxon>
        <taxon>Microctonus</taxon>
    </lineage>
</organism>
<accession>A0AA39F3R9</accession>
<dbReference type="Proteomes" id="UP001168972">
    <property type="component" value="Unassembled WGS sequence"/>
</dbReference>
<dbReference type="EMBL" id="JAQQBR010001833">
    <property type="protein sequence ID" value="KAK0162392.1"/>
    <property type="molecule type" value="Genomic_DNA"/>
</dbReference>
<keyword evidence="3" id="KW-1185">Reference proteome</keyword>
<dbReference type="AlphaFoldDB" id="A0AA39F3R9"/>
<reference evidence="2" key="2">
    <citation type="submission" date="2023-03" db="EMBL/GenBank/DDBJ databases">
        <authorList>
            <person name="Inwood S.N."/>
            <person name="Skelly J.G."/>
            <person name="Guhlin J."/>
            <person name="Harrop T.W.R."/>
            <person name="Goldson S.G."/>
            <person name="Dearden P.K."/>
        </authorList>
    </citation>
    <scope>NUCLEOTIDE SEQUENCE</scope>
    <source>
        <strain evidence="2">Lincoln</strain>
        <tissue evidence="2">Whole body</tissue>
    </source>
</reference>
<proteinExistence type="predicted"/>
<comment type="caution">
    <text evidence="2">The sequence shown here is derived from an EMBL/GenBank/DDBJ whole genome shotgun (WGS) entry which is preliminary data.</text>
</comment>
<name>A0AA39F3R9_MICHY</name>
<protein>
    <submittedName>
        <fullName evidence="2">Uncharacterized protein</fullName>
    </submittedName>
</protein>
<reference evidence="2" key="1">
    <citation type="journal article" date="2023" name="bioRxiv">
        <title>Scaffold-level genome assemblies of two parasitoid biocontrol wasps reveal the parthenogenesis mechanism and an associated novel virus.</title>
        <authorList>
            <person name="Inwood S."/>
            <person name="Skelly J."/>
            <person name="Guhlin J."/>
            <person name="Harrop T."/>
            <person name="Goldson S."/>
            <person name="Dearden P."/>
        </authorList>
    </citation>
    <scope>NUCLEOTIDE SEQUENCE</scope>
    <source>
        <strain evidence="2">Lincoln</strain>
        <tissue evidence="2">Whole body</tissue>
    </source>
</reference>
<evidence type="ECO:0000313" key="3">
    <source>
        <dbReference type="Proteomes" id="UP001168972"/>
    </source>
</evidence>
<evidence type="ECO:0000313" key="2">
    <source>
        <dbReference type="EMBL" id="KAK0162392.1"/>
    </source>
</evidence>
<evidence type="ECO:0000256" key="1">
    <source>
        <dbReference type="SAM" id="MobiDB-lite"/>
    </source>
</evidence>